<proteinExistence type="predicted"/>
<keyword evidence="1" id="KW-0812">Transmembrane</keyword>
<evidence type="ECO:0000256" key="1">
    <source>
        <dbReference type="SAM" id="Phobius"/>
    </source>
</evidence>
<gene>
    <name evidence="2" type="ORF">G8E00_13280</name>
</gene>
<sequence length="255" mass="29247">MPFTISHAVLAPPLAKLSKHFLPLSALAIGTMTPDLFRLFVSSDYGLTHEWKGIIVPDLLIGLFFCLLWYALFRPVVFRTIGIKKPLNINSFDQFCGFVLRICAALIVGIATHLIWDGLTHSDFRTFAFNDFLNQKIVLFGHEYVMHRILQISTSIIALPILFWMIIQHIRLYRVDTAISAKMKRFAFGLIGLATICGLINYAQFALTDGLAFWSKDLYLYIGRSINQFSRAWLLIFSLGCAVFLFLDYRKYFDR</sequence>
<keyword evidence="3" id="KW-1185">Reference proteome</keyword>
<feature type="transmembrane region" description="Helical" evidence="1">
    <location>
        <begin position="228"/>
        <end position="247"/>
    </location>
</feature>
<dbReference type="RefSeq" id="WP_166225313.1">
    <property type="nucleotide sequence ID" value="NZ_CP049801.1"/>
</dbReference>
<evidence type="ECO:0000313" key="3">
    <source>
        <dbReference type="Proteomes" id="UP000502297"/>
    </source>
</evidence>
<dbReference type="InterPro" id="IPR025238">
    <property type="entry name" value="DUF4184"/>
</dbReference>
<feature type="transmembrane region" description="Helical" evidence="1">
    <location>
        <begin position="94"/>
        <end position="116"/>
    </location>
</feature>
<dbReference type="AlphaFoldDB" id="A0A6G8RY15"/>
<keyword evidence="1" id="KW-1133">Transmembrane helix</keyword>
<keyword evidence="1" id="KW-0472">Membrane</keyword>
<dbReference type="EMBL" id="CP049801">
    <property type="protein sequence ID" value="QIO06842.1"/>
    <property type="molecule type" value="Genomic_DNA"/>
</dbReference>
<accession>A0A6G8RY15</accession>
<feature type="transmembrane region" description="Helical" evidence="1">
    <location>
        <begin position="53"/>
        <end position="73"/>
    </location>
</feature>
<dbReference type="Proteomes" id="UP000502297">
    <property type="component" value="Chromosome"/>
</dbReference>
<protein>
    <submittedName>
        <fullName evidence="2">DUF4184 family protein</fullName>
    </submittedName>
</protein>
<organism evidence="2 3">
    <name type="scientific">Acinetobacter shaoyimingii</name>
    <dbReference type="NCBI Taxonomy" id="2715164"/>
    <lineage>
        <taxon>Bacteria</taxon>
        <taxon>Pseudomonadati</taxon>
        <taxon>Pseudomonadota</taxon>
        <taxon>Gammaproteobacteria</taxon>
        <taxon>Moraxellales</taxon>
        <taxon>Moraxellaceae</taxon>
        <taxon>Acinetobacter</taxon>
    </lineage>
</organism>
<dbReference type="Pfam" id="PF13803">
    <property type="entry name" value="DUF4184"/>
    <property type="match status" value="1"/>
</dbReference>
<dbReference type="KEGG" id="asha:G8E00_13280"/>
<reference evidence="2 3" key="1">
    <citation type="submission" date="2020-03" db="EMBL/GenBank/DDBJ databases">
        <authorList>
            <person name="Zhu W."/>
        </authorList>
    </citation>
    <scope>NUCLEOTIDE SEQUENCE [LARGE SCALE GENOMIC DNA]</scope>
    <source>
        <strain evidence="2 3">323-1</strain>
    </source>
</reference>
<evidence type="ECO:0000313" key="2">
    <source>
        <dbReference type="EMBL" id="QIO06842.1"/>
    </source>
</evidence>
<name>A0A6G8RY15_9GAMM</name>
<feature type="transmembrane region" description="Helical" evidence="1">
    <location>
        <begin position="149"/>
        <end position="167"/>
    </location>
</feature>
<feature type="transmembrane region" description="Helical" evidence="1">
    <location>
        <begin position="187"/>
        <end position="208"/>
    </location>
</feature>